<evidence type="ECO:0000313" key="1">
    <source>
        <dbReference type="EMBL" id="QHS01641.1"/>
    </source>
</evidence>
<evidence type="ECO:0000313" key="2">
    <source>
        <dbReference type="Proteomes" id="UP000465071"/>
    </source>
</evidence>
<dbReference type="Proteomes" id="UP000465071">
    <property type="component" value="Segment"/>
</dbReference>
<reference evidence="2" key="1">
    <citation type="submission" date="2019-12" db="EMBL/GenBank/DDBJ databases">
        <authorList>
            <person name="Wang K."/>
            <person name="Tamayo M.G."/>
            <person name="Penner T.V."/>
            <person name="Cook B.W.M."/>
            <person name="Court D.A."/>
            <person name="Theriault S.S."/>
        </authorList>
    </citation>
    <scope>NUCLEOTIDE SEQUENCE [LARGE SCALE GENOMIC DNA]</scope>
</reference>
<keyword evidence="2" id="KW-1185">Reference proteome</keyword>
<protein>
    <recommendedName>
        <fullName evidence="3">RIIA lysis inhibitor</fullName>
    </recommendedName>
</protein>
<dbReference type="EMBL" id="MN882610">
    <property type="protein sequence ID" value="QHS01641.1"/>
    <property type="molecule type" value="Genomic_DNA"/>
</dbReference>
<proteinExistence type="predicted"/>
<evidence type="ECO:0008006" key="3">
    <source>
        <dbReference type="Google" id="ProtNLM"/>
    </source>
</evidence>
<dbReference type="InterPro" id="IPR056959">
    <property type="entry name" value="RIIA1-like"/>
</dbReference>
<name>A0A6B9XXE0_9CAUD</name>
<organism evidence="1 2">
    <name type="scientific">Enterobacter phage vB_EclM_CIP9</name>
    <dbReference type="NCBI Taxonomy" id="2696340"/>
    <lineage>
        <taxon>Viruses</taxon>
        <taxon>Duplodnaviria</taxon>
        <taxon>Heunggongvirae</taxon>
        <taxon>Uroviricota</taxon>
        <taxon>Caudoviricetes</taxon>
        <taxon>Pantevenvirales</taxon>
        <taxon>Straboviridae</taxon>
        <taxon>Tevenvirinae</taxon>
        <taxon>Kanagawavirus</taxon>
        <taxon>Kanagawavirus cipnine</taxon>
    </lineage>
</organism>
<gene>
    <name evidence="1" type="ORF">CPT_CIP9_105</name>
</gene>
<dbReference type="Pfam" id="PF24210">
    <property type="entry name" value="T4_RIIA1"/>
    <property type="match status" value="1"/>
</dbReference>
<sequence length="67" mass="8157">MRSYNVNLELFDDAVFREYRILERFFDIDLAIEFKLCFKEIRNKILKETATKDELLQVAELIKKHCE</sequence>
<accession>A0A6B9XXE0</accession>